<reference evidence="2" key="1">
    <citation type="submission" date="2016-04" db="EMBL/GenBank/DDBJ databases">
        <authorList>
            <person name="Evans L.H."/>
            <person name="Alamgir A."/>
            <person name="Owens N."/>
            <person name="Weber N.D."/>
            <person name="Virtaneva K."/>
            <person name="Barbian K."/>
            <person name="Babar A."/>
            <person name="Rosenke K."/>
        </authorList>
    </citation>
    <scope>NUCLEOTIDE SEQUENCE [LARGE SCALE GENOMIC DNA]</scope>
    <source>
        <strain evidence="2">CBS 101.48</strain>
    </source>
</reference>
<dbReference type="OMA" id="DMGIYDK"/>
<dbReference type="Pfam" id="PF15375">
    <property type="entry name" value="FSAF1"/>
    <property type="match status" value="1"/>
</dbReference>
<proteinExistence type="predicted"/>
<organism evidence="2">
    <name type="scientific">Absidia glauca</name>
    <name type="common">Pin mould</name>
    <dbReference type="NCBI Taxonomy" id="4829"/>
    <lineage>
        <taxon>Eukaryota</taxon>
        <taxon>Fungi</taxon>
        <taxon>Fungi incertae sedis</taxon>
        <taxon>Mucoromycota</taxon>
        <taxon>Mucoromycotina</taxon>
        <taxon>Mucoromycetes</taxon>
        <taxon>Mucorales</taxon>
        <taxon>Cunninghamellaceae</taxon>
        <taxon>Absidia</taxon>
    </lineage>
</organism>
<accession>A0A163JHX4</accession>
<feature type="region of interest" description="Disordered" evidence="1">
    <location>
        <begin position="210"/>
        <end position="258"/>
    </location>
</feature>
<dbReference type="STRING" id="4829.A0A163JHX4"/>
<dbReference type="GO" id="GO:0005730">
    <property type="term" value="C:nucleolus"/>
    <property type="evidence" value="ECO:0007669"/>
    <property type="project" value="TreeGrafter"/>
</dbReference>
<gene>
    <name evidence="2" type="primary">ABSGL_05130.1 scaffold 6524</name>
</gene>
<name>A0A163JHX4_ABSGL</name>
<feature type="compositionally biased region" description="Polar residues" evidence="1">
    <location>
        <begin position="234"/>
        <end position="250"/>
    </location>
</feature>
<protein>
    <submittedName>
        <fullName evidence="2">Uncharacterized protein</fullName>
    </submittedName>
</protein>
<dbReference type="PANTHER" id="PTHR28096:SF1">
    <property type="entry name" value="PROTEIN FAF1"/>
    <property type="match status" value="1"/>
</dbReference>
<dbReference type="PANTHER" id="PTHR28096">
    <property type="entry name" value="PROTEIN FAF1"/>
    <property type="match status" value="1"/>
</dbReference>
<sequence>MDSLASLISSVKANTASNTLLQKNLVNKNKRTNHGELAKSSKKIKTTITTTATTKKISTKVTGDPKVVVFDGSSLRKRPAIESKAAKKAFLSGKANISDVEAVEATPTSTSDAEDDEIENTRKDKELHDLLNASKLLEEYQMDEMTGKERRQHMLGKLDTLGFKAAAPEKRSLSIHLGMEAKRKERQQQKLQEAKDTGLYDKSLKHLYVNTKKKQRTRDSGITNGVGRMKGATLTLSQQELGRINKQGSKPRSAGKKR</sequence>
<dbReference type="InParanoid" id="A0A163JHX4"/>
<dbReference type="Proteomes" id="UP000078561">
    <property type="component" value="Unassembled WGS sequence"/>
</dbReference>
<evidence type="ECO:0000313" key="3">
    <source>
        <dbReference type="Proteomes" id="UP000078561"/>
    </source>
</evidence>
<keyword evidence="3" id="KW-1185">Reference proteome</keyword>
<dbReference type="GO" id="GO:0000462">
    <property type="term" value="P:maturation of SSU-rRNA from tricistronic rRNA transcript (SSU-rRNA, 5.8S rRNA, LSU-rRNA)"/>
    <property type="evidence" value="ECO:0007669"/>
    <property type="project" value="TreeGrafter"/>
</dbReference>
<evidence type="ECO:0000256" key="1">
    <source>
        <dbReference type="SAM" id="MobiDB-lite"/>
    </source>
</evidence>
<dbReference type="AlphaFoldDB" id="A0A163JHX4"/>
<dbReference type="OrthoDB" id="5556956at2759"/>
<dbReference type="InterPro" id="IPR027973">
    <property type="entry name" value="FSAF1-like"/>
</dbReference>
<dbReference type="InterPro" id="IPR053030">
    <property type="entry name" value="Ribosomal_biogenesis_FAF1-like"/>
</dbReference>
<evidence type="ECO:0000313" key="2">
    <source>
        <dbReference type="EMBL" id="SAL99503.1"/>
    </source>
</evidence>
<dbReference type="EMBL" id="LT552789">
    <property type="protein sequence ID" value="SAL99503.1"/>
    <property type="molecule type" value="Genomic_DNA"/>
</dbReference>